<dbReference type="PANTHER" id="PTHR31234:SF72">
    <property type="entry name" value="NDR1_HIN1-LIKE PROTEIN 6"/>
    <property type="match status" value="1"/>
</dbReference>
<reference evidence="4" key="4">
    <citation type="journal article" date="2018" name="Nat. Plants">
        <title>Whole-genome landscape of Medicago truncatula symbiotic genes.</title>
        <authorList>
            <person name="Pecrix Y."/>
            <person name="Gamas P."/>
            <person name="Carrere S."/>
        </authorList>
    </citation>
    <scope>NUCLEOTIDE SEQUENCE</scope>
    <source>
        <tissue evidence="4">Leaves</tissue>
    </source>
</reference>
<dbReference type="PANTHER" id="PTHR31234">
    <property type="entry name" value="LATE EMBRYOGENESIS ABUNDANT (LEA) HYDROXYPROLINE-RICH GLYCOPROTEIN FAMILY"/>
    <property type="match status" value="1"/>
</dbReference>
<organism evidence="3 6">
    <name type="scientific">Medicago truncatula</name>
    <name type="common">Barrel medic</name>
    <name type="synonym">Medicago tribuloides</name>
    <dbReference type="NCBI Taxonomy" id="3880"/>
    <lineage>
        <taxon>Eukaryota</taxon>
        <taxon>Viridiplantae</taxon>
        <taxon>Streptophyta</taxon>
        <taxon>Embryophyta</taxon>
        <taxon>Tracheophyta</taxon>
        <taxon>Spermatophyta</taxon>
        <taxon>Magnoliopsida</taxon>
        <taxon>eudicotyledons</taxon>
        <taxon>Gunneridae</taxon>
        <taxon>Pentapetalae</taxon>
        <taxon>rosids</taxon>
        <taxon>fabids</taxon>
        <taxon>Fabales</taxon>
        <taxon>Fabaceae</taxon>
        <taxon>Papilionoideae</taxon>
        <taxon>50 kb inversion clade</taxon>
        <taxon>NPAAA clade</taxon>
        <taxon>Hologalegina</taxon>
        <taxon>IRL clade</taxon>
        <taxon>Trifolieae</taxon>
        <taxon>Medicago</taxon>
    </lineage>
</organism>
<reference evidence="5" key="3">
    <citation type="submission" date="2015-04" db="UniProtKB">
        <authorList>
            <consortium name="EnsemblPlants"/>
        </authorList>
    </citation>
    <scope>IDENTIFICATION</scope>
    <source>
        <strain evidence="5">cv. Jemalong A17</strain>
    </source>
</reference>
<dbReference type="AlphaFoldDB" id="A0A072UZ77"/>
<keyword evidence="2" id="KW-0472">Membrane</keyword>
<dbReference type="GO" id="GO:0098542">
    <property type="term" value="P:defense response to other organism"/>
    <property type="evidence" value="ECO:0007669"/>
    <property type="project" value="InterPro"/>
</dbReference>
<sequence>MNLSSPFSSISPEFDVSIKADNGNHKLGIYYENDSSVEIFYRDVSLCNGVLPAFYQPSNNMTVFHSALKGNDVELAETDRRALMNAVAKRRVPLTFNLRAPVKFKVGSLVKSWKIMFRFECDVTVDELTVEAKILQKKNWWYGFDLKG</sequence>
<dbReference type="Proteomes" id="UP000265566">
    <property type="component" value="Chromosome 3"/>
</dbReference>
<gene>
    <name evidence="5" type="primary">25489591</name>
    <name evidence="3" type="ordered locus">MTR_3g078810</name>
    <name evidence="4" type="ORF">MtrunA17_Chr3g0118381</name>
</gene>
<comment type="subcellular location">
    <subcellularLocation>
        <location evidence="1">Membrane</location>
    </subcellularLocation>
</comment>
<dbReference type="HOGENOM" id="CLU_1761478_0_0_1"/>
<evidence type="ECO:0000256" key="2">
    <source>
        <dbReference type="ARBA" id="ARBA00023136"/>
    </source>
</evidence>
<proteinExistence type="predicted"/>
<dbReference type="Gramene" id="rna17258">
    <property type="protein sequence ID" value="RHN68847.1"/>
    <property type="gene ID" value="gene17258"/>
</dbReference>
<dbReference type="STRING" id="3880.A0A072UZ77"/>
<evidence type="ECO:0000313" key="5">
    <source>
        <dbReference type="EnsemblPlants" id="KEH35109"/>
    </source>
</evidence>
<dbReference type="EMBL" id="CM001219">
    <property type="protein sequence ID" value="KEH35109.1"/>
    <property type="molecule type" value="Genomic_DNA"/>
</dbReference>
<evidence type="ECO:0000313" key="3">
    <source>
        <dbReference type="EMBL" id="KEH35109.1"/>
    </source>
</evidence>
<evidence type="ECO:0000256" key="1">
    <source>
        <dbReference type="ARBA" id="ARBA00004370"/>
    </source>
</evidence>
<protein>
    <submittedName>
        <fullName evidence="3 4">Late embryogenesis abundant protein</fullName>
    </submittedName>
</protein>
<reference evidence="3 6" key="1">
    <citation type="journal article" date="2011" name="Nature">
        <title>The Medicago genome provides insight into the evolution of rhizobial symbioses.</title>
        <authorList>
            <person name="Young N.D."/>
            <person name="Debelle F."/>
            <person name="Oldroyd G.E."/>
            <person name="Geurts R."/>
            <person name="Cannon S.B."/>
            <person name="Udvardi M.K."/>
            <person name="Benedito V.A."/>
            <person name="Mayer K.F."/>
            <person name="Gouzy J."/>
            <person name="Schoof H."/>
            <person name="Van de Peer Y."/>
            <person name="Proost S."/>
            <person name="Cook D.R."/>
            <person name="Meyers B.C."/>
            <person name="Spannagl M."/>
            <person name="Cheung F."/>
            <person name="De Mita S."/>
            <person name="Krishnakumar V."/>
            <person name="Gundlach H."/>
            <person name="Zhou S."/>
            <person name="Mudge J."/>
            <person name="Bharti A.K."/>
            <person name="Murray J.D."/>
            <person name="Naoumkina M.A."/>
            <person name="Rosen B."/>
            <person name="Silverstein K.A."/>
            <person name="Tang H."/>
            <person name="Rombauts S."/>
            <person name="Zhao P.X."/>
            <person name="Zhou P."/>
            <person name="Barbe V."/>
            <person name="Bardou P."/>
            <person name="Bechner M."/>
            <person name="Bellec A."/>
            <person name="Berger A."/>
            <person name="Berges H."/>
            <person name="Bidwell S."/>
            <person name="Bisseling T."/>
            <person name="Choisne N."/>
            <person name="Couloux A."/>
            <person name="Denny R."/>
            <person name="Deshpande S."/>
            <person name="Dai X."/>
            <person name="Doyle J.J."/>
            <person name="Dudez A.M."/>
            <person name="Farmer A.D."/>
            <person name="Fouteau S."/>
            <person name="Franken C."/>
            <person name="Gibelin C."/>
            <person name="Gish J."/>
            <person name="Goldstein S."/>
            <person name="Gonzalez A.J."/>
            <person name="Green P.J."/>
            <person name="Hallab A."/>
            <person name="Hartog M."/>
            <person name="Hua A."/>
            <person name="Humphray S.J."/>
            <person name="Jeong D.H."/>
            <person name="Jing Y."/>
            <person name="Jocker A."/>
            <person name="Kenton S.M."/>
            <person name="Kim D.J."/>
            <person name="Klee K."/>
            <person name="Lai H."/>
            <person name="Lang C."/>
            <person name="Lin S."/>
            <person name="Macmil S.L."/>
            <person name="Magdelenat G."/>
            <person name="Matthews L."/>
            <person name="McCorrison J."/>
            <person name="Monaghan E.L."/>
            <person name="Mun J.H."/>
            <person name="Najar F.Z."/>
            <person name="Nicholson C."/>
            <person name="Noirot C."/>
            <person name="O'Bleness M."/>
            <person name="Paule C.R."/>
            <person name="Poulain J."/>
            <person name="Prion F."/>
            <person name="Qin B."/>
            <person name="Qu C."/>
            <person name="Retzel E.F."/>
            <person name="Riddle C."/>
            <person name="Sallet E."/>
            <person name="Samain S."/>
            <person name="Samson N."/>
            <person name="Sanders I."/>
            <person name="Saurat O."/>
            <person name="Scarpelli C."/>
            <person name="Schiex T."/>
            <person name="Segurens B."/>
            <person name="Severin A.J."/>
            <person name="Sherrier D.J."/>
            <person name="Shi R."/>
            <person name="Sims S."/>
            <person name="Singer S.R."/>
            <person name="Sinharoy S."/>
            <person name="Sterck L."/>
            <person name="Viollet A."/>
            <person name="Wang B.B."/>
            <person name="Wang K."/>
            <person name="Wang M."/>
            <person name="Wang X."/>
            <person name="Warfsmann J."/>
            <person name="Weissenbach J."/>
            <person name="White D.D."/>
            <person name="White J.D."/>
            <person name="Wiley G.B."/>
            <person name="Wincker P."/>
            <person name="Xing Y."/>
            <person name="Yang L."/>
            <person name="Yao Z."/>
            <person name="Ying F."/>
            <person name="Zhai J."/>
            <person name="Zhou L."/>
            <person name="Zuber A."/>
            <person name="Denarie J."/>
            <person name="Dixon R.A."/>
            <person name="May G.D."/>
            <person name="Schwartz D.C."/>
            <person name="Rogers J."/>
            <person name="Quetier F."/>
            <person name="Town C.D."/>
            <person name="Roe B.A."/>
        </authorList>
    </citation>
    <scope>NUCLEOTIDE SEQUENCE [LARGE SCALE GENOMIC DNA]</scope>
    <source>
        <strain evidence="3">A17</strain>
        <strain evidence="5 6">cv. Jemalong A17</strain>
    </source>
</reference>
<keyword evidence="6" id="KW-1185">Reference proteome</keyword>
<dbReference type="EnsemblPlants" id="KEH35109">
    <property type="protein sequence ID" value="KEH35109"/>
    <property type="gene ID" value="MTR_3g078810"/>
</dbReference>
<accession>A0A072UZ77</accession>
<evidence type="ECO:0000313" key="4">
    <source>
        <dbReference type="EMBL" id="RHN68847.1"/>
    </source>
</evidence>
<dbReference type="EMBL" id="PSQE01000003">
    <property type="protein sequence ID" value="RHN68847.1"/>
    <property type="molecule type" value="Genomic_DNA"/>
</dbReference>
<dbReference type="InterPro" id="IPR044839">
    <property type="entry name" value="NDR1-like"/>
</dbReference>
<name>A0A072UZ77_MEDTR</name>
<dbReference type="GO" id="GO:0016020">
    <property type="term" value="C:membrane"/>
    <property type="evidence" value="ECO:0007669"/>
    <property type="project" value="UniProtKB-SubCell"/>
</dbReference>
<evidence type="ECO:0000313" key="6">
    <source>
        <dbReference type="Proteomes" id="UP000002051"/>
    </source>
</evidence>
<dbReference type="Proteomes" id="UP000002051">
    <property type="component" value="Chromosome 3"/>
</dbReference>
<reference evidence="3 6" key="2">
    <citation type="journal article" date="2014" name="BMC Genomics">
        <title>An improved genome release (version Mt4.0) for the model legume Medicago truncatula.</title>
        <authorList>
            <person name="Tang H."/>
            <person name="Krishnakumar V."/>
            <person name="Bidwell S."/>
            <person name="Rosen B."/>
            <person name="Chan A."/>
            <person name="Zhou S."/>
            <person name="Gentzbittel L."/>
            <person name="Childs K.L."/>
            <person name="Yandell M."/>
            <person name="Gundlach H."/>
            <person name="Mayer K.F."/>
            <person name="Schwartz D.C."/>
            <person name="Town C.D."/>
        </authorList>
    </citation>
    <scope>GENOME REANNOTATION</scope>
    <source>
        <strain evidence="3">A17</strain>
        <strain evidence="5 6">cv. Jemalong A17</strain>
    </source>
</reference>